<dbReference type="AlphaFoldDB" id="A0A1E5G980"/>
<dbReference type="PANTHER" id="PTHR23026:SF90">
    <property type="entry name" value="IODOTYROSINE DEIODINASE 1"/>
    <property type="match status" value="1"/>
</dbReference>
<dbReference type="PANTHER" id="PTHR23026">
    <property type="entry name" value="NADPH NITROREDUCTASE"/>
    <property type="match status" value="1"/>
</dbReference>
<reference evidence="6" key="1">
    <citation type="submission" date="2016-09" db="EMBL/GenBank/DDBJ databases">
        <authorList>
            <person name="Gulvik C.A."/>
        </authorList>
    </citation>
    <scope>NUCLEOTIDE SEQUENCE [LARGE SCALE GENOMIC DNA]</scope>
    <source>
        <strain evidence="6">LMG 8895</strain>
    </source>
</reference>
<keyword evidence="1" id="KW-0285">Flavoprotein</keyword>
<evidence type="ECO:0000313" key="6">
    <source>
        <dbReference type="Proteomes" id="UP000095094"/>
    </source>
</evidence>
<accession>A0A1E5G980</accession>
<evidence type="ECO:0000313" key="5">
    <source>
        <dbReference type="EMBL" id="OEG09239.1"/>
    </source>
</evidence>
<evidence type="ECO:0000256" key="1">
    <source>
        <dbReference type="ARBA" id="ARBA00022630"/>
    </source>
</evidence>
<feature type="domain" description="Nitroreductase" evidence="4">
    <location>
        <begin position="171"/>
        <end position="223"/>
    </location>
</feature>
<organism evidence="5 6">
    <name type="scientific">Enterococcus termitis</name>
    <dbReference type="NCBI Taxonomy" id="332950"/>
    <lineage>
        <taxon>Bacteria</taxon>
        <taxon>Bacillati</taxon>
        <taxon>Bacillota</taxon>
        <taxon>Bacilli</taxon>
        <taxon>Lactobacillales</taxon>
        <taxon>Enterococcaceae</taxon>
        <taxon>Enterococcus</taxon>
    </lineage>
</organism>
<keyword evidence="6" id="KW-1185">Reference proteome</keyword>
<dbReference type="GO" id="GO:0016491">
    <property type="term" value="F:oxidoreductase activity"/>
    <property type="evidence" value="ECO:0007669"/>
    <property type="project" value="UniProtKB-KW"/>
</dbReference>
<dbReference type="InterPro" id="IPR050627">
    <property type="entry name" value="Nitroreductase/BluB"/>
</dbReference>
<dbReference type="Proteomes" id="UP000095094">
    <property type="component" value="Unassembled WGS sequence"/>
</dbReference>
<dbReference type="SUPFAM" id="SSF55469">
    <property type="entry name" value="FMN-dependent nitroreductase-like"/>
    <property type="match status" value="1"/>
</dbReference>
<sequence>MNYLKNAVKKVVPQKMKTKYRVMREKKVLKTSYNYDYKKFIGAISSNTEAQIESQLMFAAHSIEKGLSHENFRPNFGENALLKLSKALETFNSYGFSKSNIRYKIALSSLKNYKKYHEEQEIEPVHLNHIFSVDILNEVKLSDEHLSGTIFLEKEDKKDSKKKNFYEISQERTSIREFSDVEVDMKSIESAINISMKTPTVCNRQPNRVYIIKNKQVMETILNIQGGYKGYKLPAILLLVSTDNRAFVSVNERNEGFIDGGLFSMSLLYALEYEGLGACALNAMMNHTKEQEIKRILNVSEFENLIMFIVVGQIPDEGVKCPKSQRDDYQKIMRVIQ</sequence>
<evidence type="ECO:0000259" key="4">
    <source>
        <dbReference type="Pfam" id="PF00881"/>
    </source>
</evidence>
<dbReference type="InterPro" id="IPR029479">
    <property type="entry name" value="Nitroreductase"/>
</dbReference>
<evidence type="ECO:0000256" key="2">
    <source>
        <dbReference type="ARBA" id="ARBA00022643"/>
    </source>
</evidence>
<dbReference type="InterPro" id="IPR000415">
    <property type="entry name" value="Nitroreductase-like"/>
</dbReference>
<dbReference type="OrthoDB" id="9802760at2"/>
<keyword evidence="2" id="KW-0288">FMN</keyword>
<keyword evidence="3" id="KW-0560">Oxidoreductase</keyword>
<proteinExistence type="predicted"/>
<evidence type="ECO:0000256" key="3">
    <source>
        <dbReference type="ARBA" id="ARBA00023002"/>
    </source>
</evidence>
<dbReference type="Pfam" id="PF00881">
    <property type="entry name" value="Nitroreductase"/>
    <property type="match status" value="1"/>
</dbReference>
<protein>
    <recommendedName>
        <fullName evidence="4">Nitroreductase domain-containing protein</fullName>
    </recommendedName>
</protein>
<dbReference type="Gene3D" id="3.40.109.10">
    <property type="entry name" value="NADH Oxidase"/>
    <property type="match status" value="1"/>
</dbReference>
<dbReference type="RefSeq" id="WP_069664928.1">
    <property type="nucleotide sequence ID" value="NZ_JBHUJJ010000001.1"/>
</dbReference>
<comment type="caution">
    <text evidence="5">The sequence shown here is derived from an EMBL/GenBank/DDBJ whole genome shotgun (WGS) entry which is preliminary data.</text>
</comment>
<name>A0A1E5G980_9ENTE</name>
<gene>
    <name evidence="5" type="ORF">BCR25_11780</name>
</gene>
<dbReference type="EMBL" id="MIJY01000045">
    <property type="protein sequence ID" value="OEG09239.1"/>
    <property type="molecule type" value="Genomic_DNA"/>
</dbReference>